<keyword evidence="3" id="KW-0479">Metal-binding</keyword>
<evidence type="ECO:0000256" key="2">
    <source>
        <dbReference type="ARBA" id="ARBA00006991"/>
    </source>
</evidence>
<keyword evidence="13" id="KW-1185">Reference proteome</keyword>
<dbReference type="PROSITE" id="PS50157">
    <property type="entry name" value="ZINC_FINGER_C2H2_2"/>
    <property type="match status" value="5"/>
</dbReference>
<feature type="domain" description="C2H2-type" evidence="10">
    <location>
        <begin position="212"/>
        <end position="239"/>
    </location>
</feature>
<dbReference type="GO" id="GO:0008270">
    <property type="term" value="F:zinc ion binding"/>
    <property type="evidence" value="ECO:0007669"/>
    <property type="project" value="UniProtKB-KW"/>
</dbReference>
<dbReference type="Gene3D" id="3.30.160.60">
    <property type="entry name" value="Classic Zinc Finger"/>
    <property type="match status" value="6"/>
</dbReference>
<evidence type="ECO:0000256" key="1">
    <source>
        <dbReference type="ARBA" id="ARBA00004123"/>
    </source>
</evidence>
<evidence type="ECO:0000259" key="11">
    <source>
        <dbReference type="PROSITE" id="PS50805"/>
    </source>
</evidence>
<reference evidence="12" key="1">
    <citation type="submission" date="2020-12" db="EMBL/GenBank/DDBJ databases">
        <authorList>
            <consortium name="Molecular Ecology Group"/>
        </authorList>
    </citation>
    <scope>NUCLEOTIDE SEQUENCE</scope>
    <source>
        <strain evidence="12">TBG_1078</strain>
    </source>
</reference>
<dbReference type="SMART" id="SM00355">
    <property type="entry name" value="ZnF_C2H2"/>
    <property type="match status" value="6"/>
</dbReference>
<feature type="domain" description="KRAB" evidence="11">
    <location>
        <begin position="85"/>
        <end position="182"/>
    </location>
</feature>
<evidence type="ECO:0000256" key="6">
    <source>
        <dbReference type="ARBA" id="ARBA00022833"/>
    </source>
</evidence>
<dbReference type="FunFam" id="3.30.160.60:FF:000638">
    <property type="entry name" value="Zinc finger protein 184"/>
    <property type="match status" value="1"/>
</dbReference>
<comment type="subcellular location">
    <subcellularLocation>
        <location evidence="1">Nucleus</location>
    </subcellularLocation>
</comment>
<organism evidence="12 13">
    <name type="scientific">Nyctereutes procyonoides</name>
    <name type="common">Raccoon dog</name>
    <name type="synonym">Canis procyonoides</name>
    <dbReference type="NCBI Taxonomy" id="34880"/>
    <lineage>
        <taxon>Eukaryota</taxon>
        <taxon>Metazoa</taxon>
        <taxon>Chordata</taxon>
        <taxon>Craniata</taxon>
        <taxon>Vertebrata</taxon>
        <taxon>Euteleostomi</taxon>
        <taxon>Mammalia</taxon>
        <taxon>Eutheria</taxon>
        <taxon>Laurasiatheria</taxon>
        <taxon>Carnivora</taxon>
        <taxon>Caniformia</taxon>
        <taxon>Canidae</taxon>
        <taxon>Nyctereutes</taxon>
    </lineage>
</organism>
<accession>A0A811ZT59</accession>
<name>A0A811ZT59_NYCPR</name>
<feature type="domain" description="C2H2-type" evidence="10">
    <location>
        <begin position="268"/>
        <end position="295"/>
    </location>
</feature>
<protein>
    <submittedName>
        <fullName evidence="12">(raccoon dog) hypothetical protein</fullName>
    </submittedName>
</protein>
<evidence type="ECO:0000256" key="8">
    <source>
        <dbReference type="PROSITE-ProRule" id="PRU00042"/>
    </source>
</evidence>
<feature type="domain" description="C2H2-type" evidence="10">
    <location>
        <begin position="167"/>
        <end position="194"/>
    </location>
</feature>
<dbReference type="GO" id="GO:0005634">
    <property type="term" value="C:nucleus"/>
    <property type="evidence" value="ECO:0007669"/>
    <property type="project" value="UniProtKB-SubCell"/>
</dbReference>
<evidence type="ECO:0000256" key="5">
    <source>
        <dbReference type="ARBA" id="ARBA00022771"/>
    </source>
</evidence>
<feature type="domain" description="C2H2-type" evidence="10">
    <location>
        <begin position="296"/>
        <end position="323"/>
    </location>
</feature>
<dbReference type="FunFam" id="3.30.160.60:FF:002343">
    <property type="entry name" value="Zinc finger protein 33A"/>
    <property type="match status" value="2"/>
</dbReference>
<gene>
    <name evidence="12" type="ORF">NYPRO_LOCUS24876</name>
</gene>
<comment type="caution">
    <text evidence="12">The sequence shown here is derived from an EMBL/GenBank/DDBJ whole genome shotgun (WGS) entry which is preliminary data.</text>
</comment>
<keyword evidence="6" id="KW-0862">Zinc</keyword>
<dbReference type="Proteomes" id="UP000645828">
    <property type="component" value="Unassembled WGS sequence"/>
</dbReference>
<dbReference type="SUPFAM" id="SSF109640">
    <property type="entry name" value="KRAB domain (Kruppel-associated box)"/>
    <property type="match status" value="1"/>
</dbReference>
<dbReference type="GO" id="GO:0006355">
    <property type="term" value="P:regulation of DNA-templated transcription"/>
    <property type="evidence" value="ECO:0007669"/>
    <property type="project" value="InterPro"/>
</dbReference>
<feature type="region of interest" description="Disordered" evidence="9">
    <location>
        <begin position="371"/>
        <end position="390"/>
    </location>
</feature>
<dbReference type="CDD" id="cd07765">
    <property type="entry name" value="KRAB_A-box"/>
    <property type="match status" value="1"/>
</dbReference>
<dbReference type="InterPro" id="IPR013087">
    <property type="entry name" value="Znf_C2H2_type"/>
</dbReference>
<dbReference type="FunFam" id="3.30.160.60:FF:000206">
    <property type="entry name" value="zinc finger protein 202 isoform X1"/>
    <property type="match status" value="1"/>
</dbReference>
<dbReference type="AlphaFoldDB" id="A0A811ZT59"/>
<dbReference type="SUPFAM" id="SSF57667">
    <property type="entry name" value="beta-beta-alpha zinc fingers"/>
    <property type="match status" value="4"/>
</dbReference>
<dbReference type="EMBL" id="CAJHUB010000775">
    <property type="protein sequence ID" value="CAD7692082.1"/>
    <property type="molecule type" value="Genomic_DNA"/>
</dbReference>
<sequence>MTEPQCHREVCLWASLWRTTPRALWPGRWECFCFQPGSSEATTSGLWSLPALRMHAWCAQRVSESRSWVSDLHQERFSREEAMVPTLVSTCLPWKGHWWRQLSPGQKVLYGDVMLENYRNLVLLGICSFKNFISDWGTGPDKRTPSKHNNFQLQILPHLVLAGPHPYECWECARAFSERANLIQHQRIHSGEKPYNSSLREHQIIHSGKKPFLCNDCGKAFSKCSALISHQRIHPGEKPCQCNEYGKAIRDQPFFSQHQRIHSGERPYGWNECGKAFSWASSLNLHQRTHTGKNPYKCSNCRKPFWYRSSLIEHQKPHSGEKPYKCSDWDTFRYCSSLTKHQQTHSLKTLYECRACLNAFSCGSSPKVHQRTTPWRNPTQTGRVEDLCGN</sequence>
<evidence type="ECO:0000256" key="9">
    <source>
        <dbReference type="SAM" id="MobiDB-lite"/>
    </source>
</evidence>
<dbReference type="Gene3D" id="6.10.140.140">
    <property type="match status" value="1"/>
</dbReference>
<dbReference type="InterPro" id="IPR036051">
    <property type="entry name" value="KRAB_dom_sf"/>
</dbReference>
<dbReference type="InterPro" id="IPR001909">
    <property type="entry name" value="KRAB"/>
</dbReference>
<evidence type="ECO:0000256" key="7">
    <source>
        <dbReference type="ARBA" id="ARBA00023242"/>
    </source>
</evidence>
<evidence type="ECO:0000256" key="3">
    <source>
        <dbReference type="ARBA" id="ARBA00022723"/>
    </source>
</evidence>
<proteinExistence type="inferred from homology"/>
<dbReference type="InterPro" id="IPR050758">
    <property type="entry name" value="Znf_C2H2-type"/>
</dbReference>
<keyword evidence="4" id="KW-0677">Repeat</keyword>
<dbReference type="InterPro" id="IPR036236">
    <property type="entry name" value="Znf_C2H2_sf"/>
</dbReference>
<evidence type="ECO:0000313" key="12">
    <source>
        <dbReference type="EMBL" id="CAD7692082.1"/>
    </source>
</evidence>
<evidence type="ECO:0000256" key="4">
    <source>
        <dbReference type="ARBA" id="ARBA00022737"/>
    </source>
</evidence>
<dbReference type="PANTHER" id="PTHR23234">
    <property type="entry name" value="ZNF44 PROTEIN"/>
    <property type="match status" value="1"/>
</dbReference>
<dbReference type="Pfam" id="PF00096">
    <property type="entry name" value="zf-C2H2"/>
    <property type="match status" value="2"/>
</dbReference>
<dbReference type="Pfam" id="PF01352">
    <property type="entry name" value="KRAB"/>
    <property type="match status" value="1"/>
</dbReference>
<dbReference type="PROSITE" id="PS00028">
    <property type="entry name" value="ZINC_FINGER_C2H2_1"/>
    <property type="match status" value="3"/>
</dbReference>
<dbReference type="SMART" id="SM00349">
    <property type="entry name" value="KRAB"/>
    <property type="match status" value="1"/>
</dbReference>
<feature type="domain" description="C2H2-type" evidence="10">
    <location>
        <begin position="240"/>
        <end position="267"/>
    </location>
</feature>
<dbReference type="GO" id="GO:0043565">
    <property type="term" value="F:sequence-specific DNA binding"/>
    <property type="evidence" value="ECO:0007669"/>
    <property type="project" value="UniProtKB-ARBA"/>
</dbReference>
<comment type="similarity">
    <text evidence="2">Belongs to the krueppel C2H2-type zinc-finger protein family.</text>
</comment>
<keyword evidence="5 8" id="KW-0863">Zinc-finger</keyword>
<evidence type="ECO:0000259" key="10">
    <source>
        <dbReference type="PROSITE" id="PS50157"/>
    </source>
</evidence>
<keyword evidence="7" id="KW-0539">Nucleus</keyword>
<dbReference type="PANTHER" id="PTHR23234:SF8">
    <property type="entry name" value="C2H2-TYPE DOMAIN-CONTAINING PROTEIN"/>
    <property type="match status" value="1"/>
</dbReference>
<evidence type="ECO:0000313" key="13">
    <source>
        <dbReference type="Proteomes" id="UP000645828"/>
    </source>
</evidence>
<dbReference type="FunFam" id="3.30.160.60:FF:001498">
    <property type="entry name" value="Zinc finger protein 404"/>
    <property type="match status" value="1"/>
</dbReference>
<feature type="compositionally biased region" description="Polar residues" evidence="9">
    <location>
        <begin position="371"/>
        <end position="382"/>
    </location>
</feature>
<dbReference type="PROSITE" id="PS50805">
    <property type="entry name" value="KRAB"/>
    <property type="match status" value="1"/>
</dbReference>